<proteinExistence type="predicted"/>
<keyword evidence="3" id="KW-1185">Reference proteome</keyword>
<reference evidence="2 3" key="1">
    <citation type="submission" date="2019-02" db="EMBL/GenBank/DDBJ databases">
        <title>Deep-cultivation of Planctomycetes and their phenomic and genomic characterization uncovers novel biology.</title>
        <authorList>
            <person name="Wiegand S."/>
            <person name="Jogler M."/>
            <person name="Boedeker C."/>
            <person name="Pinto D."/>
            <person name="Vollmers J."/>
            <person name="Rivas-Marin E."/>
            <person name="Kohn T."/>
            <person name="Peeters S.H."/>
            <person name="Heuer A."/>
            <person name="Rast P."/>
            <person name="Oberbeckmann S."/>
            <person name="Bunk B."/>
            <person name="Jeske O."/>
            <person name="Meyerdierks A."/>
            <person name="Storesund J.E."/>
            <person name="Kallscheuer N."/>
            <person name="Luecker S."/>
            <person name="Lage O.M."/>
            <person name="Pohl T."/>
            <person name="Merkel B.J."/>
            <person name="Hornburger P."/>
            <person name="Mueller R.-W."/>
            <person name="Bruemmer F."/>
            <person name="Labrenz M."/>
            <person name="Spormann A.M."/>
            <person name="Op den Camp H."/>
            <person name="Overmann J."/>
            <person name="Amann R."/>
            <person name="Jetten M.S.M."/>
            <person name="Mascher T."/>
            <person name="Medema M.H."/>
            <person name="Devos D.P."/>
            <person name="Kaster A.-K."/>
            <person name="Ovreas L."/>
            <person name="Rohde M."/>
            <person name="Galperin M.Y."/>
            <person name="Jogler C."/>
        </authorList>
    </citation>
    <scope>NUCLEOTIDE SEQUENCE [LARGE SCALE GENOMIC DNA]</scope>
    <source>
        <strain evidence="2 3">Pan44</strain>
    </source>
</reference>
<dbReference type="EMBL" id="CP036271">
    <property type="protein sequence ID" value="QDT54456.1"/>
    <property type="molecule type" value="Genomic_DNA"/>
</dbReference>
<evidence type="ECO:0000313" key="3">
    <source>
        <dbReference type="Proteomes" id="UP000315700"/>
    </source>
</evidence>
<feature type="domain" description="Na+-translocating membrane potential-generating system MpsC" evidence="1">
    <location>
        <begin position="10"/>
        <end position="120"/>
    </location>
</feature>
<dbReference type="Proteomes" id="UP000315700">
    <property type="component" value="Chromosome"/>
</dbReference>
<gene>
    <name evidence="2" type="ORF">Pan44_24890</name>
</gene>
<sequence length="134" mass="15185">MPATAVLKSRSSLEIEISRAIIRFEKEYMGRGPLETKTYVIDDLVVIRLKDVLTLAERKLIETQRDRSAYLVKQSRNELLAAARPMLEAVVRDITGVDVQSVHTDLSTRTGERIIVVTLKERLRFGDCDEGRVA</sequence>
<dbReference type="RefSeq" id="WP_145030312.1">
    <property type="nucleotide sequence ID" value="NZ_CP036271.1"/>
</dbReference>
<dbReference type="InterPro" id="IPR018745">
    <property type="entry name" value="MpsC"/>
</dbReference>
<dbReference type="OrthoDB" id="5422931at2"/>
<dbReference type="KEGG" id="ccos:Pan44_24890"/>
<name>A0A517SEA6_9PLAN</name>
<evidence type="ECO:0000259" key="1">
    <source>
        <dbReference type="Pfam" id="PF10057"/>
    </source>
</evidence>
<dbReference type="InParanoid" id="A0A517SEA6"/>
<organism evidence="2 3">
    <name type="scientific">Caulifigura coniformis</name>
    <dbReference type="NCBI Taxonomy" id="2527983"/>
    <lineage>
        <taxon>Bacteria</taxon>
        <taxon>Pseudomonadati</taxon>
        <taxon>Planctomycetota</taxon>
        <taxon>Planctomycetia</taxon>
        <taxon>Planctomycetales</taxon>
        <taxon>Planctomycetaceae</taxon>
        <taxon>Caulifigura</taxon>
    </lineage>
</organism>
<accession>A0A517SEA6</accession>
<dbReference type="Pfam" id="PF10057">
    <property type="entry name" value="MpsC"/>
    <property type="match status" value="1"/>
</dbReference>
<evidence type="ECO:0000313" key="2">
    <source>
        <dbReference type="EMBL" id="QDT54456.1"/>
    </source>
</evidence>
<protein>
    <recommendedName>
        <fullName evidence="1">Na+-translocating membrane potential-generating system MpsC domain-containing protein</fullName>
    </recommendedName>
</protein>
<dbReference type="AlphaFoldDB" id="A0A517SEA6"/>